<evidence type="ECO:0000256" key="2">
    <source>
        <dbReference type="PROSITE-ProRule" id="PRU00285"/>
    </source>
</evidence>
<reference evidence="5 6" key="1">
    <citation type="submission" date="2021-09" db="EMBL/GenBank/DDBJ databases">
        <title>The complete genome sequence of a new microorganism.</title>
        <authorList>
            <person name="Zi Z."/>
        </authorList>
    </citation>
    <scope>NUCLEOTIDE SEQUENCE [LARGE SCALE GENOMIC DNA]</scope>
    <source>
        <strain evidence="5 6">WGZ8</strain>
    </source>
</reference>
<dbReference type="PANTHER" id="PTHR47062:SF1">
    <property type="entry name" value="SMALL HEAT SHOCK PROTEIN IBPA"/>
    <property type="match status" value="1"/>
</dbReference>
<dbReference type="RefSeq" id="WP_224313747.1">
    <property type="nucleotide sequence ID" value="NZ_JAIRBM010000009.1"/>
</dbReference>
<protein>
    <submittedName>
        <fullName evidence="5">Hsp20 family protein</fullName>
    </submittedName>
</protein>
<accession>A0ABS7VR33</accession>
<evidence type="ECO:0000313" key="5">
    <source>
        <dbReference type="EMBL" id="MBZ6077378.1"/>
    </source>
</evidence>
<dbReference type="InterPro" id="IPR037913">
    <property type="entry name" value="ACD_IbpA/B"/>
</dbReference>
<comment type="similarity">
    <text evidence="2 3">Belongs to the small heat shock protein (HSP20) family.</text>
</comment>
<dbReference type="Pfam" id="PF00011">
    <property type="entry name" value="HSP20"/>
    <property type="match status" value="1"/>
</dbReference>
<dbReference type="SUPFAM" id="SSF49764">
    <property type="entry name" value="HSP20-like chaperones"/>
    <property type="match status" value="1"/>
</dbReference>
<dbReference type="PROSITE" id="PS01031">
    <property type="entry name" value="SHSP"/>
    <property type="match status" value="1"/>
</dbReference>
<sequence length="153" mass="17039">MRQFDLAPLYRNTVGFDRLFSMLDQLVSVDAAPSYPPYNIERTGENAYRISVAVAGFTDQDLAIEVKENAMSIRGEKKPSEERKSDVLYQGIAARTFERRFQLADGVQVTGAALENGLLHVDLVRQIPEAKKPKLIPINTNGTSRTIEAQRAA</sequence>
<evidence type="ECO:0000256" key="1">
    <source>
        <dbReference type="ARBA" id="ARBA00023016"/>
    </source>
</evidence>
<gene>
    <name evidence="5" type="ORF">K9B37_13950</name>
</gene>
<proteinExistence type="inferred from homology"/>
<dbReference type="CDD" id="cd06470">
    <property type="entry name" value="ACD_IbpA-B_like"/>
    <property type="match status" value="1"/>
</dbReference>
<evidence type="ECO:0000313" key="6">
    <source>
        <dbReference type="Proteomes" id="UP000704176"/>
    </source>
</evidence>
<dbReference type="EMBL" id="JAIRBM010000009">
    <property type="protein sequence ID" value="MBZ6077378.1"/>
    <property type="molecule type" value="Genomic_DNA"/>
</dbReference>
<feature type="domain" description="SHSP" evidence="4">
    <location>
        <begin position="29"/>
        <end position="141"/>
    </location>
</feature>
<name>A0ABS7VR33_9HYPH</name>
<dbReference type="InterPro" id="IPR008978">
    <property type="entry name" value="HSP20-like_chaperone"/>
</dbReference>
<dbReference type="Gene3D" id="2.60.40.790">
    <property type="match status" value="1"/>
</dbReference>
<dbReference type="InterPro" id="IPR002068">
    <property type="entry name" value="A-crystallin/Hsp20_dom"/>
</dbReference>
<dbReference type="Proteomes" id="UP000704176">
    <property type="component" value="Unassembled WGS sequence"/>
</dbReference>
<evidence type="ECO:0000259" key="4">
    <source>
        <dbReference type="PROSITE" id="PS01031"/>
    </source>
</evidence>
<keyword evidence="1" id="KW-0346">Stress response</keyword>
<organism evidence="5 6">
    <name type="scientific">Microvirga puerhi</name>
    <dbReference type="NCBI Taxonomy" id="2876078"/>
    <lineage>
        <taxon>Bacteria</taxon>
        <taxon>Pseudomonadati</taxon>
        <taxon>Pseudomonadota</taxon>
        <taxon>Alphaproteobacteria</taxon>
        <taxon>Hyphomicrobiales</taxon>
        <taxon>Methylobacteriaceae</taxon>
        <taxon>Microvirga</taxon>
    </lineage>
</organism>
<keyword evidence="6" id="KW-1185">Reference proteome</keyword>
<comment type="caution">
    <text evidence="5">The sequence shown here is derived from an EMBL/GenBank/DDBJ whole genome shotgun (WGS) entry which is preliminary data.</text>
</comment>
<evidence type="ECO:0000256" key="3">
    <source>
        <dbReference type="RuleBase" id="RU003616"/>
    </source>
</evidence>
<dbReference type="PANTHER" id="PTHR47062">
    <property type="match status" value="1"/>
</dbReference>